<dbReference type="PANTHER" id="PTHR11695">
    <property type="entry name" value="ALCOHOL DEHYDROGENASE RELATED"/>
    <property type="match status" value="1"/>
</dbReference>
<reference evidence="4" key="2">
    <citation type="submission" date="2023-05" db="EMBL/GenBank/DDBJ databases">
        <authorList>
            <consortium name="Lawrence Berkeley National Laboratory"/>
            <person name="Steindorff A."/>
            <person name="Hensen N."/>
            <person name="Bonometti L."/>
            <person name="Westerberg I."/>
            <person name="Brannstrom I.O."/>
            <person name="Guillou S."/>
            <person name="Cros-Aarteil S."/>
            <person name="Calhoun S."/>
            <person name="Haridas S."/>
            <person name="Kuo A."/>
            <person name="Mondo S."/>
            <person name="Pangilinan J."/>
            <person name="Riley R."/>
            <person name="Labutti K."/>
            <person name="Andreopoulos B."/>
            <person name="Lipzen A."/>
            <person name="Chen C."/>
            <person name="Yanf M."/>
            <person name="Daum C."/>
            <person name="Ng V."/>
            <person name="Clum A."/>
            <person name="Ohm R."/>
            <person name="Martin F."/>
            <person name="Silar P."/>
            <person name="Natvig D."/>
            <person name="Lalanne C."/>
            <person name="Gautier V."/>
            <person name="Ament-Velasquez S.L."/>
            <person name="Kruys A."/>
            <person name="Hutchinson M.I."/>
            <person name="Powell A.J."/>
            <person name="Barry K."/>
            <person name="Miller A.N."/>
            <person name="Grigoriev I.V."/>
            <person name="Debuchy R."/>
            <person name="Gladieux P."/>
            <person name="Thoren M.H."/>
            <person name="Johannesson H."/>
        </authorList>
    </citation>
    <scope>NUCLEOTIDE SEQUENCE</scope>
    <source>
        <strain evidence="4">PSN309</strain>
    </source>
</reference>
<evidence type="ECO:0000313" key="4">
    <source>
        <dbReference type="EMBL" id="KAK4185297.1"/>
    </source>
</evidence>
<dbReference type="InterPro" id="IPR002364">
    <property type="entry name" value="Quin_OxRdtase/zeta-crystal_CS"/>
</dbReference>
<feature type="compositionally biased region" description="Polar residues" evidence="2">
    <location>
        <begin position="1"/>
        <end position="18"/>
    </location>
</feature>
<evidence type="ECO:0000256" key="1">
    <source>
        <dbReference type="ARBA" id="ARBA00023002"/>
    </source>
</evidence>
<dbReference type="PROSITE" id="PS01162">
    <property type="entry name" value="QOR_ZETA_CRYSTAL"/>
    <property type="match status" value="1"/>
</dbReference>
<dbReference type="Pfam" id="PF08240">
    <property type="entry name" value="ADH_N"/>
    <property type="match status" value="1"/>
</dbReference>
<keyword evidence="1" id="KW-0560">Oxidoreductase</keyword>
<dbReference type="EMBL" id="MU864454">
    <property type="protein sequence ID" value="KAK4185297.1"/>
    <property type="molecule type" value="Genomic_DNA"/>
</dbReference>
<gene>
    <name evidence="4" type="ORF">QBC35DRAFT_18470</name>
</gene>
<dbReference type="SUPFAM" id="SSF50129">
    <property type="entry name" value="GroES-like"/>
    <property type="match status" value="1"/>
</dbReference>
<keyword evidence="5" id="KW-1185">Reference proteome</keyword>
<dbReference type="AlphaFoldDB" id="A0AAN6WRX3"/>
<dbReference type="SUPFAM" id="SSF51735">
    <property type="entry name" value="NAD(P)-binding Rossmann-fold domains"/>
    <property type="match status" value="1"/>
</dbReference>
<dbReference type="GO" id="GO:0008270">
    <property type="term" value="F:zinc ion binding"/>
    <property type="evidence" value="ECO:0007669"/>
    <property type="project" value="InterPro"/>
</dbReference>
<dbReference type="Gene3D" id="3.90.180.10">
    <property type="entry name" value="Medium-chain alcohol dehydrogenases, catalytic domain"/>
    <property type="match status" value="1"/>
</dbReference>
<protein>
    <recommendedName>
        <fullName evidence="3">Enoyl reductase (ER) domain-containing protein</fullName>
    </recommendedName>
</protein>
<name>A0AAN6WRX3_9PEZI</name>
<feature type="region of interest" description="Disordered" evidence="2">
    <location>
        <begin position="1"/>
        <end position="21"/>
    </location>
</feature>
<dbReference type="Gene3D" id="3.40.50.720">
    <property type="entry name" value="NAD(P)-binding Rossmann-like Domain"/>
    <property type="match status" value="1"/>
</dbReference>
<dbReference type="InterPro" id="IPR011032">
    <property type="entry name" value="GroES-like_sf"/>
</dbReference>
<feature type="domain" description="Enoyl reductase (ER)" evidence="3">
    <location>
        <begin position="24"/>
        <end position="345"/>
    </location>
</feature>
<evidence type="ECO:0000259" key="3">
    <source>
        <dbReference type="SMART" id="SM00829"/>
    </source>
</evidence>
<reference evidence="4" key="1">
    <citation type="journal article" date="2023" name="Mol. Phylogenet. Evol.">
        <title>Genome-scale phylogeny and comparative genomics of the fungal order Sordariales.</title>
        <authorList>
            <person name="Hensen N."/>
            <person name="Bonometti L."/>
            <person name="Westerberg I."/>
            <person name="Brannstrom I.O."/>
            <person name="Guillou S."/>
            <person name="Cros-Aarteil S."/>
            <person name="Calhoun S."/>
            <person name="Haridas S."/>
            <person name="Kuo A."/>
            <person name="Mondo S."/>
            <person name="Pangilinan J."/>
            <person name="Riley R."/>
            <person name="LaButti K."/>
            <person name="Andreopoulos B."/>
            <person name="Lipzen A."/>
            <person name="Chen C."/>
            <person name="Yan M."/>
            <person name="Daum C."/>
            <person name="Ng V."/>
            <person name="Clum A."/>
            <person name="Steindorff A."/>
            <person name="Ohm R.A."/>
            <person name="Martin F."/>
            <person name="Silar P."/>
            <person name="Natvig D.O."/>
            <person name="Lalanne C."/>
            <person name="Gautier V."/>
            <person name="Ament-Velasquez S.L."/>
            <person name="Kruys A."/>
            <person name="Hutchinson M.I."/>
            <person name="Powell A.J."/>
            <person name="Barry K."/>
            <person name="Miller A.N."/>
            <person name="Grigoriev I.V."/>
            <person name="Debuchy R."/>
            <person name="Gladieux P."/>
            <person name="Hiltunen Thoren M."/>
            <person name="Johannesson H."/>
        </authorList>
    </citation>
    <scope>NUCLEOTIDE SEQUENCE</scope>
    <source>
        <strain evidence="4">PSN309</strain>
    </source>
</reference>
<dbReference type="InterPro" id="IPR036291">
    <property type="entry name" value="NAD(P)-bd_dom_sf"/>
</dbReference>
<dbReference type="InterPro" id="IPR020843">
    <property type="entry name" value="ER"/>
</dbReference>
<evidence type="ECO:0000313" key="5">
    <source>
        <dbReference type="Proteomes" id="UP001302126"/>
    </source>
</evidence>
<dbReference type="CDD" id="cd08267">
    <property type="entry name" value="MDR1"/>
    <property type="match status" value="1"/>
</dbReference>
<dbReference type="Pfam" id="PF13602">
    <property type="entry name" value="ADH_zinc_N_2"/>
    <property type="match status" value="1"/>
</dbReference>
<proteinExistence type="predicted"/>
<dbReference type="InterPro" id="IPR050700">
    <property type="entry name" value="YIM1/Zinc_Alcohol_DH_Fams"/>
</dbReference>
<organism evidence="4 5">
    <name type="scientific">Podospora australis</name>
    <dbReference type="NCBI Taxonomy" id="1536484"/>
    <lineage>
        <taxon>Eukaryota</taxon>
        <taxon>Fungi</taxon>
        <taxon>Dikarya</taxon>
        <taxon>Ascomycota</taxon>
        <taxon>Pezizomycotina</taxon>
        <taxon>Sordariomycetes</taxon>
        <taxon>Sordariomycetidae</taxon>
        <taxon>Sordariales</taxon>
        <taxon>Podosporaceae</taxon>
        <taxon>Podospora</taxon>
    </lineage>
</organism>
<sequence>MASPATQPTIRAWTSKTTGPPREALTLQTARPAPPPPTGNNILIKVSYASLNPADLFFIRCLPPWLPFRSSPVYGLDLCGEVIATGPAVTRTTVGEKVSGAMGLAEVTAGMGGLAEVISVDAGLVAKIPDETKLEMKKTVGAMGIAGQTALMMIKSAGVRAGQTVLVNGASGGVGSLAVQICKGIGARVVGVCSGRNGGFVKGLGADEIIDYKAYQPLEDFLATRFLHHELDVILDCAGSQELYSNSPRYLKEQGGKFVTCVGGWSQGVIPFVRNKLRPVILGGTPRPYHLFLLGAQGVFAEEIADYVEKGMIKDGPIDSEFDFEHVVEAYERLATGRARGKIVVKVASD</sequence>
<dbReference type="InterPro" id="IPR013154">
    <property type="entry name" value="ADH-like_N"/>
</dbReference>
<dbReference type="GO" id="GO:0016491">
    <property type="term" value="F:oxidoreductase activity"/>
    <property type="evidence" value="ECO:0007669"/>
    <property type="project" value="UniProtKB-KW"/>
</dbReference>
<dbReference type="Proteomes" id="UP001302126">
    <property type="component" value="Unassembled WGS sequence"/>
</dbReference>
<dbReference type="PANTHER" id="PTHR11695:SF294">
    <property type="entry name" value="RETICULON-4-INTERACTING PROTEIN 1, MITOCHONDRIAL"/>
    <property type="match status" value="1"/>
</dbReference>
<accession>A0AAN6WRX3</accession>
<dbReference type="SMART" id="SM00829">
    <property type="entry name" value="PKS_ER"/>
    <property type="match status" value="1"/>
</dbReference>
<evidence type="ECO:0000256" key="2">
    <source>
        <dbReference type="SAM" id="MobiDB-lite"/>
    </source>
</evidence>
<comment type="caution">
    <text evidence="4">The sequence shown here is derived from an EMBL/GenBank/DDBJ whole genome shotgun (WGS) entry which is preliminary data.</text>
</comment>